<dbReference type="AlphaFoldDB" id="B7LPF7"/>
<dbReference type="InterPro" id="IPR036291">
    <property type="entry name" value="NAD(P)-bd_dom_sf"/>
</dbReference>
<feature type="transmembrane region" description="Helical" evidence="2">
    <location>
        <begin position="21"/>
        <end position="44"/>
    </location>
</feature>
<feature type="transmembrane region" description="Helical" evidence="2">
    <location>
        <begin position="92"/>
        <end position="109"/>
    </location>
</feature>
<dbReference type="InterPro" id="IPR003148">
    <property type="entry name" value="RCK_N"/>
</dbReference>
<name>B7LPF7_ESCF3</name>
<evidence type="ECO:0000256" key="1">
    <source>
        <dbReference type="ARBA" id="ARBA00004651"/>
    </source>
</evidence>
<evidence type="ECO:0000256" key="2">
    <source>
        <dbReference type="SAM" id="Phobius"/>
    </source>
</evidence>
<dbReference type="GO" id="GO:0006813">
    <property type="term" value="P:potassium ion transport"/>
    <property type="evidence" value="ECO:0007669"/>
    <property type="project" value="InterPro"/>
</dbReference>
<comment type="subcellular location">
    <subcellularLocation>
        <location evidence="1">Cell membrane</location>
        <topology evidence="1">Multi-pass membrane protein</topology>
    </subcellularLocation>
</comment>
<dbReference type="PANTHER" id="PTHR43833:SF11">
    <property type="entry name" value="VOLTAGE-GATED POTASSIUM CHANNEL KCH"/>
    <property type="match status" value="1"/>
</dbReference>
<reference evidence="5" key="1">
    <citation type="journal article" date="2009" name="PLoS Genet.">
        <title>Organised genome dynamics in the Escherichia coli species results in highly diverse adaptive paths.</title>
        <authorList>
            <person name="Touchon M."/>
            <person name="Hoede C."/>
            <person name="Tenaillon O."/>
            <person name="Barbe V."/>
            <person name="Baeriswyl S."/>
            <person name="Bidet P."/>
            <person name="Bingen E."/>
            <person name="Bonacorsi S."/>
            <person name="Bouchier C."/>
            <person name="Bouvet O."/>
            <person name="Calteau A."/>
            <person name="Chiapello H."/>
            <person name="Clermont O."/>
            <person name="Cruveiller S."/>
            <person name="Danchin A."/>
            <person name="Diard M."/>
            <person name="Dossat C."/>
            <person name="Karoui M.E."/>
            <person name="Frapy E."/>
            <person name="Garry L."/>
            <person name="Ghigo J.M."/>
            <person name="Gilles A.M."/>
            <person name="Johnson J."/>
            <person name="Le Bouguenec C."/>
            <person name="Lescat M."/>
            <person name="Mangenot S."/>
            <person name="Martinez-Jehanne V."/>
            <person name="Matic I."/>
            <person name="Nassif X."/>
            <person name="Oztas S."/>
            <person name="Petit M.A."/>
            <person name="Pichon C."/>
            <person name="Rouy Z."/>
            <person name="Ruf C.S."/>
            <person name="Schneider D."/>
            <person name="Tourret J."/>
            <person name="Vacherie B."/>
            <person name="Vallenet D."/>
            <person name="Medigue C."/>
            <person name="Rocha E.P.C."/>
            <person name="Denamur E."/>
        </authorList>
    </citation>
    <scope>NUCLEOTIDE SEQUENCE [LARGE SCALE GENOMIC DNA]</scope>
    <source>
        <strain evidence="5">ATCC 35469 / DSM 13698 / BCRC 15582 / CCUG 18766 / IAM 14443 / JCM 21226 / LMG 7866 / NBRC 102419 / NCTC 12128 / CDC 0568-73</strain>
    </source>
</reference>
<feature type="domain" description="RCK N-terminal" evidence="3">
    <location>
        <begin position="248"/>
        <end position="368"/>
    </location>
</feature>
<feature type="transmembrane region" description="Helical" evidence="2">
    <location>
        <begin position="115"/>
        <end position="132"/>
    </location>
</feature>
<dbReference type="Gene3D" id="1.10.287.70">
    <property type="match status" value="1"/>
</dbReference>
<dbReference type="Proteomes" id="UP000000745">
    <property type="component" value="Chromosome"/>
</dbReference>
<keyword evidence="4" id="KW-0406">Ion transport</keyword>
<feature type="transmembrane region" description="Helical" evidence="2">
    <location>
        <begin position="205"/>
        <end position="230"/>
    </location>
</feature>
<dbReference type="Gene3D" id="3.40.50.720">
    <property type="entry name" value="NAD(P)-binding Rossmann-like Domain"/>
    <property type="match status" value="1"/>
</dbReference>
<keyword evidence="2" id="KW-0812">Transmembrane</keyword>
<keyword evidence="5" id="KW-1185">Reference proteome</keyword>
<dbReference type="Pfam" id="PF07885">
    <property type="entry name" value="Ion_trans_2"/>
    <property type="match status" value="1"/>
</dbReference>
<dbReference type="GO" id="GO:0005886">
    <property type="term" value="C:plasma membrane"/>
    <property type="evidence" value="ECO:0007669"/>
    <property type="project" value="UniProtKB-SubCell"/>
</dbReference>
<dbReference type="SUPFAM" id="SSF51735">
    <property type="entry name" value="NAD(P)-binding Rossmann-fold domains"/>
    <property type="match status" value="1"/>
</dbReference>
<protein>
    <submittedName>
        <fullName evidence="4">Voltage-gated potassium channel</fullName>
    </submittedName>
</protein>
<dbReference type="PANTHER" id="PTHR43833">
    <property type="entry name" value="POTASSIUM CHANNEL PROTEIN 2-RELATED-RELATED"/>
    <property type="match status" value="1"/>
</dbReference>
<dbReference type="HOGENOM" id="CLU_057267_1_0_6"/>
<gene>
    <name evidence="4" type="primary">kch</name>
    <name evidence="4" type="ordered locus">EFER_1184</name>
</gene>
<keyword evidence="2" id="KW-0472">Membrane</keyword>
<keyword evidence="4" id="KW-0813">Transport</keyword>
<evidence type="ECO:0000313" key="5">
    <source>
        <dbReference type="Proteomes" id="UP000000745"/>
    </source>
</evidence>
<accession>B7LPF7</accession>
<evidence type="ECO:0000259" key="3">
    <source>
        <dbReference type="PROSITE" id="PS51201"/>
    </source>
</evidence>
<dbReference type="PROSITE" id="PS51201">
    <property type="entry name" value="RCK_N"/>
    <property type="match status" value="1"/>
</dbReference>
<sequence>MQRFSVSHLAVFKRVIIKLWLACRHDITALAVLINGLLIFKTIYGMSVSLLDIFHIHAYTGLDLSLLANAPLFMLGVFLVLNSIGLLFRAKLAWAISLILLLITLIYTLHFYPYLKFSIGFCLFTMVMLLLLSKDFSHSSATAGSIFAFISFTTLLFYSTYGSLYLGEGFNPKIESLVTAFYFSIETMTTVGYGDIVPVSETARLFTVSVIISGITVFATSITSIFGPLIRGGLNRLVKGKKHTMNRKDHFIVCGHSILAVNTILQLNQRGQKVTVITNLPEDEANLLDQRLGGNFDMILGDSNDSAILKKAGIDDCRAILALSDNDADNAFVVLSAKDLSKDVKTVLAVSDSKNLNKVKKVQPDIILSPQLFGSEILARILNGEEIDNNMLVSMLLNSGHGLFGDNEAEENAPQQSAGK</sequence>
<dbReference type="InterPro" id="IPR050721">
    <property type="entry name" value="Trk_Ktr_HKT_K-transport"/>
</dbReference>
<dbReference type="SUPFAM" id="SSF81324">
    <property type="entry name" value="Voltage-gated potassium channels"/>
    <property type="match status" value="1"/>
</dbReference>
<keyword evidence="2" id="KW-1133">Transmembrane helix</keyword>
<feature type="transmembrane region" description="Helical" evidence="2">
    <location>
        <begin position="64"/>
        <end position="85"/>
    </location>
</feature>
<dbReference type="InterPro" id="IPR013099">
    <property type="entry name" value="K_chnl_dom"/>
</dbReference>
<dbReference type="Pfam" id="PF02254">
    <property type="entry name" value="TrkA_N"/>
    <property type="match status" value="1"/>
</dbReference>
<evidence type="ECO:0000313" key="4">
    <source>
        <dbReference type="EMBL" id="CAQ88710.1"/>
    </source>
</evidence>
<dbReference type="EMBL" id="CU928158">
    <property type="protein sequence ID" value="CAQ88710.1"/>
    <property type="molecule type" value="Genomic_DNA"/>
</dbReference>
<organism evidence="4 5">
    <name type="scientific">Escherichia fergusonii (strain ATCC 35469 / DSM 13698 / CCUG 18766 / IAM 14443 / JCM 21226 / LMG 7866 / NBRC 102419 / NCTC 12128 / CDC 0568-73)</name>
    <dbReference type="NCBI Taxonomy" id="585054"/>
    <lineage>
        <taxon>Bacteria</taxon>
        <taxon>Pseudomonadati</taxon>
        <taxon>Pseudomonadota</taxon>
        <taxon>Gammaproteobacteria</taxon>
        <taxon>Enterobacterales</taxon>
        <taxon>Enterobacteriaceae</taxon>
        <taxon>Escherichia</taxon>
    </lineage>
</organism>
<feature type="transmembrane region" description="Helical" evidence="2">
    <location>
        <begin position="144"/>
        <end position="166"/>
    </location>
</feature>
<dbReference type="KEGG" id="efe:EFER_1184"/>
<keyword evidence="4" id="KW-0407">Ion channel</keyword>
<proteinExistence type="predicted"/>
<dbReference type="GO" id="GO:0034220">
    <property type="term" value="P:monoatomic ion transmembrane transport"/>
    <property type="evidence" value="ECO:0007669"/>
    <property type="project" value="UniProtKB-KW"/>
</dbReference>
<dbReference type="NCBIfam" id="NF007828">
    <property type="entry name" value="PRK10537.1"/>
    <property type="match status" value="1"/>
</dbReference>